<protein>
    <recommendedName>
        <fullName evidence="3">DUF3419 family protein</fullName>
    </recommendedName>
</protein>
<dbReference type="InterPro" id="IPR029063">
    <property type="entry name" value="SAM-dependent_MTases_sf"/>
</dbReference>
<sequence>MERVIAVAVPLALVGLTVLWLTRRGSKGRPRAGSGALTLLKNEVLRYSQVWEDDALLLAALDVKKGDSLLAIASAGDNVLNLLLAEPKSILAVDVNPAQVALVQLKLAAIRQLPHADFLLLLGYASCEDAAARRCELRDKLDLPRETRAYWEAHEETLKKGIAGSGRLETYFRAFSEQLPSLGWPSDAIPRLFAAKSIDAQLKLWQTLCTPRFEAAFRKHFARETQAEHGRSEQQLHHVDKAEDISATLLERLKRMLQQSLCAHNFYFRRFIDAAAAEPAAGAPYLLEENYARLRQLLPRVTVRTQTLQEAVAEVGAGRFDKVYISDIFEYMELSDAHALAETFASVMPSGGRLAYWELYLARPPSPHGSFVLDTTSKASRMTDRNFFYRGFHVLQKK</sequence>
<comment type="caution">
    <text evidence="1">The sequence shown here is derived from an EMBL/GenBank/DDBJ whole genome shotgun (WGS) entry which is preliminary data.</text>
</comment>
<evidence type="ECO:0000313" key="2">
    <source>
        <dbReference type="Proteomes" id="UP001515480"/>
    </source>
</evidence>
<dbReference type="Gene3D" id="3.40.50.150">
    <property type="entry name" value="Vaccinia Virus protein VP39"/>
    <property type="match status" value="1"/>
</dbReference>
<dbReference type="PANTHER" id="PTHR47473:SF1">
    <property type="entry name" value="METHYLTRANSFERASE DOMAIN-CONTAINING PROTEIN"/>
    <property type="match status" value="1"/>
</dbReference>
<dbReference type="InterPro" id="IPR021829">
    <property type="entry name" value="DUF3419"/>
</dbReference>
<dbReference type="EMBL" id="JBGBPQ010000025">
    <property type="protein sequence ID" value="KAL1499301.1"/>
    <property type="molecule type" value="Genomic_DNA"/>
</dbReference>
<dbReference type="PANTHER" id="PTHR47473">
    <property type="entry name" value="BTA1P"/>
    <property type="match status" value="1"/>
</dbReference>
<reference evidence="1 2" key="1">
    <citation type="journal article" date="2024" name="Science">
        <title>Giant polyketide synthase enzymes in the biosynthesis of giant marine polyether toxins.</title>
        <authorList>
            <person name="Fallon T.R."/>
            <person name="Shende V.V."/>
            <person name="Wierzbicki I.H."/>
            <person name="Pendleton A.L."/>
            <person name="Watervoot N.F."/>
            <person name="Auber R.P."/>
            <person name="Gonzalez D.J."/>
            <person name="Wisecaver J.H."/>
            <person name="Moore B.S."/>
        </authorList>
    </citation>
    <scope>NUCLEOTIDE SEQUENCE [LARGE SCALE GENOMIC DNA]</scope>
    <source>
        <strain evidence="1 2">12B1</strain>
    </source>
</reference>
<dbReference type="SUPFAM" id="SSF53335">
    <property type="entry name" value="S-adenosyl-L-methionine-dependent methyltransferases"/>
    <property type="match status" value="1"/>
</dbReference>
<name>A0AB34IK01_PRYPA</name>
<keyword evidence="2" id="KW-1185">Reference proteome</keyword>
<dbReference type="Proteomes" id="UP001515480">
    <property type="component" value="Unassembled WGS sequence"/>
</dbReference>
<dbReference type="AlphaFoldDB" id="A0AB34IK01"/>
<evidence type="ECO:0000313" key="1">
    <source>
        <dbReference type="EMBL" id="KAL1499301.1"/>
    </source>
</evidence>
<organism evidence="1 2">
    <name type="scientific">Prymnesium parvum</name>
    <name type="common">Toxic golden alga</name>
    <dbReference type="NCBI Taxonomy" id="97485"/>
    <lineage>
        <taxon>Eukaryota</taxon>
        <taxon>Haptista</taxon>
        <taxon>Haptophyta</taxon>
        <taxon>Prymnesiophyceae</taxon>
        <taxon>Prymnesiales</taxon>
        <taxon>Prymnesiaceae</taxon>
        <taxon>Prymnesium</taxon>
    </lineage>
</organism>
<evidence type="ECO:0008006" key="3">
    <source>
        <dbReference type="Google" id="ProtNLM"/>
    </source>
</evidence>
<gene>
    <name evidence="1" type="ORF">AB1Y20_011509</name>
</gene>
<accession>A0AB34IK01</accession>
<proteinExistence type="predicted"/>
<dbReference type="Pfam" id="PF11899">
    <property type="entry name" value="DUF3419"/>
    <property type="match status" value="1"/>
</dbReference>